<accession>A0A8J8SZ43</accession>
<proteinExistence type="predicted"/>
<evidence type="ECO:0000313" key="2">
    <source>
        <dbReference type="Proteomes" id="UP000785679"/>
    </source>
</evidence>
<dbReference type="EMBL" id="RRYP01015160">
    <property type="protein sequence ID" value="TNV75636.1"/>
    <property type="molecule type" value="Genomic_DNA"/>
</dbReference>
<dbReference type="OrthoDB" id="10609746at2759"/>
<dbReference type="Proteomes" id="UP000785679">
    <property type="component" value="Unassembled WGS sequence"/>
</dbReference>
<comment type="caution">
    <text evidence="1">The sequence shown here is derived from an EMBL/GenBank/DDBJ whole genome shotgun (WGS) entry which is preliminary data.</text>
</comment>
<evidence type="ECO:0000313" key="1">
    <source>
        <dbReference type="EMBL" id="TNV75636.1"/>
    </source>
</evidence>
<organism evidence="1 2">
    <name type="scientific">Halteria grandinella</name>
    <dbReference type="NCBI Taxonomy" id="5974"/>
    <lineage>
        <taxon>Eukaryota</taxon>
        <taxon>Sar</taxon>
        <taxon>Alveolata</taxon>
        <taxon>Ciliophora</taxon>
        <taxon>Intramacronucleata</taxon>
        <taxon>Spirotrichea</taxon>
        <taxon>Stichotrichia</taxon>
        <taxon>Sporadotrichida</taxon>
        <taxon>Halteriidae</taxon>
        <taxon>Halteria</taxon>
    </lineage>
</organism>
<reference evidence="1" key="1">
    <citation type="submission" date="2019-06" db="EMBL/GenBank/DDBJ databases">
        <authorList>
            <person name="Zheng W."/>
        </authorList>
    </citation>
    <scope>NUCLEOTIDE SEQUENCE</scope>
    <source>
        <strain evidence="1">QDHG01</strain>
    </source>
</reference>
<protein>
    <submittedName>
        <fullName evidence="1">Uncharacterized protein</fullName>
    </submittedName>
</protein>
<sequence length="177" mass="19603">MTWSKELSIGHGTGLQQSIILIIIHIMFRSCLLQTPTVTLSNGHVVPLIINSGGSMCPHLDWSIDPQNPKNVKSLEEDYKHNLLERPVETAATLAAIRELRFIDGSQNCETWCQFVAEYGPQFEGVPIKGLLMQGFQLGRQGGQALLAFIRRLDGDSIKCMNLSNTGIPADLMEQIN</sequence>
<gene>
    <name evidence="1" type="ORF">FGO68_gene702</name>
</gene>
<name>A0A8J8SZ43_HALGN</name>
<keyword evidence="2" id="KW-1185">Reference proteome</keyword>
<dbReference type="AlphaFoldDB" id="A0A8J8SZ43"/>